<dbReference type="PANTHER" id="PTHR16026">
    <property type="entry name" value="CARTILAGE ACIDIC PROTEIN 1"/>
    <property type="match status" value="1"/>
</dbReference>
<name>A0A538TBZ5_UNCEI</name>
<accession>A0A538TBZ5</accession>
<protein>
    <recommendedName>
        <fullName evidence="2">ASPIC/UnbV domain-containing protein</fullName>
    </recommendedName>
</protein>
<dbReference type="Proteomes" id="UP000317366">
    <property type="component" value="Unassembled WGS sequence"/>
</dbReference>
<dbReference type="InterPro" id="IPR013517">
    <property type="entry name" value="FG-GAP"/>
</dbReference>
<feature type="domain" description="ASPIC/UnbV" evidence="2">
    <location>
        <begin position="410"/>
        <end position="476"/>
    </location>
</feature>
<feature type="non-terminal residue" evidence="3">
    <location>
        <position position="907"/>
    </location>
</feature>
<proteinExistence type="predicted"/>
<keyword evidence="1" id="KW-0732">Signal</keyword>
<evidence type="ECO:0000256" key="1">
    <source>
        <dbReference type="ARBA" id="ARBA00022729"/>
    </source>
</evidence>
<evidence type="ECO:0000259" key="2">
    <source>
        <dbReference type="Pfam" id="PF07593"/>
    </source>
</evidence>
<gene>
    <name evidence="3" type="ORF">E6K77_11180</name>
</gene>
<dbReference type="Pfam" id="PF07593">
    <property type="entry name" value="UnbV_ASPIC"/>
    <property type="match status" value="1"/>
</dbReference>
<sequence length="907" mass="98648">LFLNDGTGHFTEQGADAGLTSSAGSTTIALADVDGDGWLDLYIANYKAYTTLDRMSPQERSFDHVVRQLGPGRFAVREQYRRDYRLVDRADLGGISLEQRADPDFFYRNAGGGRFIREPIARNPRFVDDRGRQLTEEPEYFGLAAMFVDLNGDGAPDLYVANDFEDPDEFWLNDGRGHFRLAPWNAVRSTSNSGMAVDVGDVDRDGRPDLFEVDMLSRDTRRLKTQIPTHTAVPKRPGQDALRPQVQRNTLQRNRGDGTFAEVARLAGVGASGWSWSTMFLDVDLDGWEDILIGTGHVWDQMDGDTQHRLRSRLHEIDWRRMLFEYPPLPLPNVAFRNRGDLTFEDASRAWRFDLGDDISHGMAAADLDGDGDLDVVINRLGKPAAVLRNDATAPRIAVRLRGTPPNTFGIGSRVRVLGGAVPLQQREIVAGGLYLSSSEPSLTFATGKAKEVTIEVAWRDGRRTVIAGARPNRLYEIDQTAARPVANAAAASAPALAPTLFQDISDQLGGHRHVEPYFDDYARQLLLPNAFSQLGPGIAWDDVDGDGREDLIVGTGRSGTLAWFRNEGRRLRPGAVRVPPARGDLTTVLGWLDGRGRRMVIAGVSSYEMATTSDALATPSVVAYSPATGAMTPLVPGDSASVGPLALADYDGDGDLDLFVGGRIYPGAYPLSPSSRLYRNDGGRLISDTANNRLFAGMGMVSAALFADLDGNGWPDLIVAIEWGTIRVFLNDRGRFRPAPAMSGLAGLYSRWNGLATGDLDGDGRLDIVATSWGRNTDYHASEARPLLLYSGFFAEPRPGVLLAQEDPRIGGVAPLATFARLGLAVPGAAQRLRTFAGYADATIDQVLGPLAPAAARLGATTMDHMLFLNRADRFEARPLPLEAQLAPAFYAGIADFDGDGKEDVF</sequence>
<evidence type="ECO:0000313" key="3">
    <source>
        <dbReference type="EMBL" id="TMQ61097.1"/>
    </source>
</evidence>
<dbReference type="InterPro" id="IPR011519">
    <property type="entry name" value="UnbV_ASPIC"/>
</dbReference>
<feature type="non-terminal residue" evidence="3">
    <location>
        <position position="1"/>
    </location>
</feature>
<comment type="caution">
    <text evidence="3">The sequence shown here is derived from an EMBL/GenBank/DDBJ whole genome shotgun (WGS) entry which is preliminary data.</text>
</comment>
<dbReference type="PANTHER" id="PTHR16026:SF0">
    <property type="entry name" value="CARTILAGE ACIDIC PROTEIN 1"/>
    <property type="match status" value="1"/>
</dbReference>
<dbReference type="EMBL" id="VBOX01000115">
    <property type="protein sequence ID" value="TMQ61097.1"/>
    <property type="molecule type" value="Genomic_DNA"/>
</dbReference>
<organism evidence="3 4">
    <name type="scientific">Eiseniibacteriota bacterium</name>
    <dbReference type="NCBI Taxonomy" id="2212470"/>
    <lineage>
        <taxon>Bacteria</taxon>
        <taxon>Candidatus Eiseniibacteriota</taxon>
    </lineage>
</organism>
<reference evidence="3 4" key="1">
    <citation type="journal article" date="2019" name="Nat. Microbiol.">
        <title>Mediterranean grassland soil C-N compound turnover is dependent on rainfall and depth, and is mediated by genomically divergent microorganisms.</title>
        <authorList>
            <person name="Diamond S."/>
            <person name="Andeer P.F."/>
            <person name="Li Z."/>
            <person name="Crits-Christoph A."/>
            <person name="Burstein D."/>
            <person name="Anantharaman K."/>
            <person name="Lane K.R."/>
            <person name="Thomas B.C."/>
            <person name="Pan C."/>
            <person name="Northen T.R."/>
            <person name="Banfield J.F."/>
        </authorList>
    </citation>
    <scope>NUCLEOTIDE SEQUENCE [LARGE SCALE GENOMIC DNA]</scope>
    <source>
        <strain evidence="3">WS_7</strain>
    </source>
</reference>
<dbReference type="Pfam" id="PF13517">
    <property type="entry name" value="FG-GAP_3"/>
    <property type="match status" value="5"/>
</dbReference>
<dbReference type="InterPro" id="IPR027039">
    <property type="entry name" value="Crtac1"/>
</dbReference>
<evidence type="ECO:0000313" key="4">
    <source>
        <dbReference type="Proteomes" id="UP000317366"/>
    </source>
</evidence>
<dbReference type="AlphaFoldDB" id="A0A538TBZ5"/>
<dbReference type="InterPro" id="IPR028994">
    <property type="entry name" value="Integrin_alpha_N"/>
</dbReference>
<dbReference type="SUPFAM" id="SSF69318">
    <property type="entry name" value="Integrin alpha N-terminal domain"/>
    <property type="match status" value="2"/>
</dbReference>
<dbReference type="Gene3D" id="2.130.10.130">
    <property type="entry name" value="Integrin alpha, N-terminal"/>
    <property type="match status" value="3"/>
</dbReference>